<evidence type="ECO:0000313" key="3">
    <source>
        <dbReference type="Proteomes" id="UP000710849"/>
    </source>
</evidence>
<evidence type="ECO:0000256" key="1">
    <source>
        <dbReference type="SAM" id="Phobius"/>
    </source>
</evidence>
<keyword evidence="1" id="KW-0812">Transmembrane</keyword>
<feature type="transmembrane region" description="Helical" evidence="1">
    <location>
        <begin position="12"/>
        <end position="31"/>
    </location>
</feature>
<accession>A0A9P5LY95</accession>
<protein>
    <submittedName>
        <fullName evidence="2">Uncharacterized protein</fullName>
    </submittedName>
</protein>
<keyword evidence="3" id="KW-1185">Reference proteome</keyword>
<keyword evidence="1" id="KW-0472">Membrane</keyword>
<gene>
    <name evidence="2" type="ORF">EAE97_001802</name>
</gene>
<dbReference type="GeneID" id="62145391"/>
<evidence type="ECO:0000313" key="2">
    <source>
        <dbReference type="EMBL" id="KAF7952305.1"/>
    </source>
</evidence>
<dbReference type="EMBL" id="RCSW01000003">
    <property type="protein sequence ID" value="KAF7952305.1"/>
    <property type="molecule type" value="Genomic_DNA"/>
</dbReference>
<dbReference type="Proteomes" id="UP000710849">
    <property type="component" value="Unassembled WGS sequence"/>
</dbReference>
<organism evidence="2 3">
    <name type="scientific">Botrytis byssoidea</name>
    <dbReference type="NCBI Taxonomy" id="139641"/>
    <lineage>
        <taxon>Eukaryota</taxon>
        <taxon>Fungi</taxon>
        <taxon>Dikarya</taxon>
        <taxon>Ascomycota</taxon>
        <taxon>Pezizomycotina</taxon>
        <taxon>Leotiomycetes</taxon>
        <taxon>Helotiales</taxon>
        <taxon>Sclerotiniaceae</taxon>
        <taxon>Botrytis</taxon>
    </lineage>
</organism>
<name>A0A9P5LY95_9HELO</name>
<proteinExistence type="predicted"/>
<sequence>MVRRYNVIILNNPRLLWILITHLNAGLLKIISNNFFKTFFRDCSLHCCKGVDSLIIQWGCKLINKKGFKVFIESIDNKYKLYKTYRFIIICFFFLEILFVIKNNKKKFIELKKTIIFKLYRIWLI</sequence>
<comment type="caution">
    <text evidence="2">The sequence shown here is derived from an EMBL/GenBank/DDBJ whole genome shotgun (WGS) entry which is preliminary data.</text>
</comment>
<keyword evidence="1" id="KW-1133">Transmembrane helix</keyword>
<dbReference type="AlphaFoldDB" id="A0A9P5LY95"/>
<reference evidence="2 3" key="1">
    <citation type="journal article" date="2020" name="Genome Biol. Evol.">
        <title>Comparative genomics of Sclerotiniaceae.</title>
        <authorList>
            <person name="Valero Jimenez C.A."/>
            <person name="Steentjes M."/>
            <person name="Scholten O.E."/>
            <person name="Van Kan J.A.L."/>
        </authorList>
    </citation>
    <scope>NUCLEOTIDE SEQUENCE [LARGE SCALE GENOMIC DNA]</scope>
    <source>
        <strain evidence="2 3">MUCL 94</strain>
    </source>
</reference>
<feature type="transmembrane region" description="Helical" evidence="1">
    <location>
        <begin position="84"/>
        <end position="101"/>
    </location>
</feature>
<dbReference type="RefSeq" id="XP_038736871.1">
    <property type="nucleotide sequence ID" value="XM_038872313.1"/>
</dbReference>